<dbReference type="FunFam" id="3.40.640.10:FF:000007">
    <property type="entry name" value="glycine dehydrogenase (Decarboxylating), mitochondrial"/>
    <property type="match status" value="1"/>
</dbReference>
<dbReference type="Gene3D" id="3.40.640.10">
    <property type="entry name" value="Type I PLP-dependent aspartate aminotransferase-like (Major domain)"/>
    <property type="match status" value="2"/>
</dbReference>
<protein>
    <recommendedName>
        <fullName evidence="7">Glycine cleavage system P protein</fullName>
        <ecNumber evidence="7">1.4.4.2</ecNumber>
    </recommendedName>
</protein>
<evidence type="ECO:0000256" key="5">
    <source>
        <dbReference type="ARBA" id="ARBA00049026"/>
    </source>
</evidence>
<evidence type="ECO:0000259" key="9">
    <source>
        <dbReference type="Pfam" id="PF21478"/>
    </source>
</evidence>
<evidence type="ECO:0000256" key="1">
    <source>
        <dbReference type="ARBA" id="ARBA00001933"/>
    </source>
</evidence>
<dbReference type="InterPro" id="IPR015424">
    <property type="entry name" value="PyrdxlP-dep_Trfase"/>
</dbReference>
<dbReference type="STRING" id="796604.A0A2X0NZJ7"/>
<keyword evidence="11" id="KW-1185">Reference proteome</keyword>
<dbReference type="InterPro" id="IPR003437">
    <property type="entry name" value="GcvP"/>
</dbReference>
<evidence type="ECO:0000256" key="6">
    <source>
        <dbReference type="PIRSR" id="PIRSR603437-50"/>
    </source>
</evidence>
<keyword evidence="4 7" id="KW-0560">Oxidoreductase</keyword>
<comment type="subunit">
    <text evidence="7">The glycine cleavage system is composed of four proteins: P, T, L and H.</text>
</comment>
<dbReference type="Gene3D" id="3.90.1150.10">
    <property type="entry name" value="Aspartate Aminotransferase, domain 1"/>
    <property type="match status" value="1"/>
</dbReference>
<keyword evidence="7" id="KW-0496">Mitochondrion</keyword>
<comment type="similarity">
    <text evidence="2 7">Belongs to the GcvP family.</text>
</comment>
<dbReference type="GO" id="GO:0016594">
    <property type="term" value="F:glycine binding"/>
    <property type="evidence" value="ECO:0007669"/>
    <property type="project" value="TreeGrafter"/>
</dbReference>
<organism evidence="10 11">
    <name type="scientific">Microbotryum silenes-dioicae</name>
    <dbReference type="NCBI Taxonomy" id="796604"/>
    <lineage>
        <taxon>Eukaryota</taxon>
        <taxon>Fungi</taxon>
        <taxon>Dikarya</taxon>
        <taxon>Basidiomycota</taxon>
        <taxon>Pucciniomycotina</taxon>
        <taxon>Microbotryomycetes</taxon>
        <taxon>Microbotryales</taxon>
        <taxon>Microbotryaceae</taxon>
        <taxon>Microbotryum</taxon>
    </lineage>
</organism>
<dbReference type="InterPro" id="IPR015421">
    <property type="entry name" value="PyrdxlP-dep_Trfase_major"/>
</dbReference>
<dbReference type="PANTHER" id="PTHR11773:SF1">
    <property type="entry name" value="GLYCINE DEHYDROGENASE (DECARBOXYLATING), MITOCHONDRIAL"/>
    <property type="match status" value="1"/>
</dbReference>
<gene>
    <name evidence="10" type="primary">BQ5605_C016g08191</name>
    <name evidence="10" type="ORF">BQ5605_C016G08191</name>
</gene>
<name>A0A2X0NZJ7_9BASI</name>
<dbReference type="Proteomes" id="UP000249464">
    <property type="component" value="Unassembled WGS sequence"/>
</dbReference>
<reference evidence="10 11" key="1">
    <citation type="submission" date="2016-11" db="EMBL/GenBank/DDBJ databases">
        <authorList>
            <person name="Jaros S."/>
            <person name="Januszkiewicz K."/>
            <person name="Wedrychowicz H."/>
        </authorList>
    </citation>
    <scope>NUCLEOTIDE SEQUENCE [LARGE SCALE GENOMIC DNA]</scope>
</reference>
<dbReference type="EMBL" id="FQNC01000018">
    <property type="protein sequence ID" value="SGY21073.1"/>
    <property type="molecule type" value="Genomic_DNA"/>
</dbReference>
<dbReference type="InterPro" id="IPR015422">
    <property type="entry name" value="PyrdxlP-dep_Trfase_small"/>
</dbReference>
<evidence type="ECO:0000256" key="3">
    <source>
        <dbReference type="ARBA" id="ARBA00022898"/>
    </source>
</evidence>
<comment type="subcellular location">
    <subcellularLocation>
        <location evidence="7">Mitochondrion</location>
    </subcellularLocation>
</comment>
<keyword evidence="3 6" id="KW-0663">Pyridoxal phosphate</keyword>
<sequence>MMMMNRCNLTAGQSLRMAATAGLGGASRRSPAVTTAWLHSAARSGPLSPASAASEVRAAGSYRTLATESSSKPPTRKVNAVASRGSVFAPLDTFTRRHVGPQPASIEKMLDTLGYTSMDAFINDCVPSSIRISDQEVSETGGRAIVALSEQELLRRATELAKKNRVHRSFIGLGYHQAERFPEIESAAAPEETKVNRVESTLKPSSAAFSTQVVPPVILRNVLPRSLKVYHKGALEPGQSLNYTKTCATCATGRLESLINFQTMTTSLTGMDIANASLLDEGTAAAEAIIMAFGQSREKRRTFLVDRGVNPQTIAVVKTRAEPFGIKIRVGNVNKLLQQAEEDPARAKDVMGILLQYPDMRGEVADWKDIADRTHTIGGLVTCATDFLALTMLKPPGEWGCDMVFGNSARFGVPMGFGGPHAAFFACTDALKRRMPGRLIGLSKDAEGRPAYRLALQTREQHIRREKATSNICTAQALLANISAMYAVYHGPEGLRQIAEKVHGITRVVAAGIESLGHSVVNETYFDTLTIRLNGVAASLVHEAAEREHINLRRVDSDHVALTFDESNSLEDIVDLMNVFVSVRGRTKDVPYTLETLVAYADKLGIQAPGRMSSAEGKASSGHNIPAHKSPAIPADLARTSPFLTQSVWNSYHSETDILRYMHHLQDKDLSLVHSMIPLGSCTMKLNSTTSMTPLTWAEFSKMHPFAPPEQTIGYLEMMEDLARDLSTMTGLPGCSLQPNSGAQGEYAGLSVIRAYHHARGDQHRDICLVPVSAHGTNPASAIMSGMKVVPVKVLSTGYLDLEDLKLKADEHRDNLSAFMITYPSTYGVFESGVEEACKIIHEAGGQVYLDGANFNAMIGLTSPGRVGGDVCHLNLHKTFGIPHGGGGPGMGPICCAEHLTPYLPSHPVILTGGSEPIGPISAAPFGSASILSISWAYIKMLGGDGLTHATKVALLNANYAMKRLEPYYRVKFVNEQGRCAHEFIIDLAEFDDSAGLKVMDFAKRLQDFGIHPPTCSWPLNTAMLIEPTESEGLRDIDMFCDAMIKIRQEADEIAAGKQPRDNNIIKNAPHTQQVVMANEWNRPYSREEAAYPDKRLRQRKFWPSVSRVDDSYGDRNLVCECGTVDEYAS</sequence>
<evidence type="ECO:0000313" key="11">
    <source>
        <dbReference type="Proteomes" id="UP000249464"/>
    </source>
</evidence>
<dbReference type="InterPro" id="IPR049315">
    <property type="entry name" value="GDC-P_N"/>
</dbReference>
<evidence type="ECO:0000256" key="7">
    <source>
        <dbReference type="RuleBase" id="RU364056"/>
    </source>
</evidence>
<evidence type="ECO:0000313" key="10">
    <source>
        <dbReference type="EMBL" id="SGY21073.1"/>
    </source>
</evidence>
<dbReference type="InterPro" id="IPR020581">
    <property type="entry name" value="GDC_P"/>
</dbReference>
<dbReference type="CDD" id="cd00613">
    <property type="entry name" value="GDC-P"/>
    <property type="match status" value="1"/>
</dbReference>
<dbReference type="EC" id="1.4.4.2" evidence="7"/>
<feature type="modified residue" description="N6-(pyridoxal phosphate)lysine" evidence="6">
    <location>
        <position position="878"/>
    </location>
</feature>
<proteinExistence type="inferred from homology"/>
<accession>A0A2X0NZJ7</accession>
<dbReference type="GO" id="GO:0005960">
    <property type="term" value="C:glycine cleavage complex"/>
    <property type="evidence" value="ECO:0007669"/>
    <property type="project" value="TreeGrafter"/>
</dbReference>
<dbReference type="AlphaFoldDB" id="A0A2X0NZJ7"/>
<dbReference type="GO" id="GO:0004375">
    <property type="term" value="F:glycine dehydrogenase (decarboxylating) activity"/>
    <property type="evidence" value="ECO:0007669"/>
    <property type="project" value="UniProtKB-UniRule"/>
</dbReference>
<feature type="domain" description="Glycine dehydrogenase C-terminal" evidence="9">
    <location>
        <begin position="950"/>
        <end position="1071"/>
    </location>
</feature>
<comment type="cofactor">
    <cofactor evidence="1 6 7">
        <name>pyridoxal 5'-phosphate</name>
        <dbReference type="ChEBI" id="CHEBI:597326"/>
    </cofactor>
</comment>
<feature type="domain" description="Glycine cleavage system P-protein N-terminal" evidence="8">
    <location>
        <begin position="633"/>
        <end position="906"/>
    </location>
</feature>
<comment type="catalytic activity">
    <reaction evidence="5 7">
        <text>N(6)-[(R)-lipoyl]-L-lysyl-[glycine-cleavage complex H protein] + glycine + H(+) = N(6)-[(R)-S(8)-aminomethyldihydrolipoyl]-L-lysyl-[glycine-cleavage complex H protein] + CO2</text>
        <dbReference type="Rhea" id="RHEA:24304"/>
        <dbReference type="Rhea" id="RHEA-COMP:10494"/>
        <dbReference type="Rhea" id="RHEA-COMP:10495"/>
        <dbReference type="ChEBI" id="CHEBI:15378"/>
        <dbReference type="ChEBI" id="CHEBI:16526"/>
        <dbReference type="ChEBI" id="CHEBI:57305"/>
        <dbReference type="ChEBI" id="CHEBI:83099"/>
        <dbReference type="ChEBI" id="CHEBI:83143"/>
        <dbReference type="EC" id="1.4.4.2"/>
    </reaction>
</comment>
<dbReference type="GO" id="GO:0005739">
    <property type="term" value="C:mitochondrion"/>
    <property type="evidence" value="ECO:0007669"/>
    <property type="project" value="UniProtKB-SubCell"/>
</dbReference>
<dbReference type="GO" id="GO:0019464">
    <property type="term" value="P:glycine decarboxylation via glycine cleavage system"/>
    <property type="evidence" value="ECO:0007669"/>
    <property type="project" value="TreeGrafter"/>
</dbReference>
<dbReference type="Pfam" id="PF02347">
    <property type="entry name" value="GDC-P"/>
    <property type="match status" value="3"/>
</dbReference>
<dbReference type="GO" id="GO:0030170">
    <property type="term" value="F:pyridoxal phosphate binding"/>
    <property type="evidence" value="ECO:0007669"/>
    <property type="project" value="TreeGrafter"/>
</dbReference>
<evidence type="ECO:0000256" key="4">
    <source>
        <dbReference type="ARBA" id="ARBA00023002"/>
    </source>
</evidence>
<dbReference type="PANTHER" id="PTHR11773">
    <property type="entry name" value="GLYCINE DEHYDROGENASE, DECARBOXYLATING"/>
    <property type="match status" value="1"/>
</dbReference>
<dbReference type="SUPFAM" id="SSF53383">
    <property type="entry name" value="PLP-dependent transferases"/>
    <property type="match status" value="2"/>
</dbReference>
<evidence type="ECO:0000256" key="2">
    <source>
        <dbReference type="ARBA" id="ARBA00010756"/>
    </source>
</evidence>
<comment type="function">
    <text evidence="7">The glycine cleavage system catalyzes the degradation of glycine.</text>
</comment>
<feature type="domain" description="Glycine cleavage system P-protein N-terminal" evidence="8">
    <location>
        <begin position="212"/>
        <end position="580"/>
    </location>
</feature>
<dbReference type="NCBIfam" id="TIGR00461">
    <property type="entry name" value="gcvP"/>
    <property type="match status" value="1"/>
</dbReference>
<dbReference type="Pfam" id="PF21478">
    <property type="entry name" value="GcvP2_C"/>
    <property type="match status" value="1"/>
</dbReference>
<evidence type="ECO:0000259" key="8">
    <source>
        <dbReference type="Pfam" id="PF02347"/>
    </source>
</evidence>
<dbReference type="InterPro" id="IPR049316">
    <property type="entry name" value="GDC-P_C"/>
</dbReference>
<feature type="domain" description="Glycine cleavage system P-protein N-terminal" evidence="8">
    <location>
        <begin position="96"/>
        <end position="179"/>
    </location>
</feature>
<keyword evidence="7" id="KW-0809">Transit peptide</keyword>